<dbReference type="InterPro" id="IPR001460">
    <property type="entry name" value="PCN-bd_Tpept"/>
</dbReference>
<evidence type="ECO:0000256" key="2">
    <source>
        <dbReference type="SAM" id="Phobius"/>
    </source>
</evidence>
<dbReference type="Proteomes" id="UP000540423">
    <property type="component" value="Unassembled WGS sequence"/>
</dbReference>
<organism evidence="5 6">
    <name type="scientific">Streptomyces candidus</name>
    <dbReference type="NCBI Taxonomy" id="67283"/>
    <lineage>
        <taxon>Bacteria</taxon>
        <taxon>Bacillati</taxon>
        <taxon>Actinomycetota</taxon>
        <taxon>Actinomycetes</taxon>
        <taxon>Kitasatosporales</taxon>
        <taxon>Streptomycetaceae</taxon>
        <taxon>Streptomyces</taxon>
    </lineage>
</organism>
<dbReference type="Pfam" id="PF05223">
    <property type="entry name" value="MecA_N"/>
    <property type="match status" value="1"/>
</dbReference>
<dbReference type="GO" id="GO:0071555">
    <property type="term" value="P:cell wall organization"/>
    <property type="evidence" value="ECO:0007669"/>
    <property type="project" value="TreeGrafter"/>
</dbReference>
<dbReference type="InterPro" id="IPR007887">
    <property type="entry name" value="MecA_N"/>
</dbReference>
<keyword evidence="6" id="KW-1185">Reference proteome</keyword>
<dbReference type="GO" id="GO:0071972">
    <property type="term" value="F:peptidoglycan L,D-transpeptidase activity"/>
    <property type="evidence" value="ECO:0007669"/>
    <property type="project" value="TreeGrafter"/>
</dbReference>
<dbReference type="GO" id="GO:0046677">
    <property type="term" value="P:response to antibiotic"/>
    <property type="evidence" value="ECO:0007669"/>
    <property type="project" value="InterPro"/>
</dbReference>
<keyword evidence="2" id="KW-1133">Transmembrane helix</keyword>
<feature type="region of interest" description="Disordered" evidence="1">
    <location>
        <begin position="484"/>
        <end position="510"/>
    </location>
</feature>
<evidence type="ECO:0000259" key="3">
    <source>
        <dbReference type="Pfam" id="PF00905"/>
    </source>
</evidence>
<comment type="caution">
    <text evidence="5">The sequence shown here is derived from an EMBL/GenBank/DDBJ whole genome shotgun (WGS) entry which is preliminary data.</text>
</comment>
<dbReference type="RefSeq" id="WP_185029030.1">
    <property type="nucleotide sequence ID" value="NZ_BNBN01000007.1"/>
</dbReference>
<proteinExistence type="predicted"/>
<feature type="domain" description="NTF2-like N-terminal transpeptidase" evidence="4">
    <location>
        <begin position="65"/>
        <end position="171"/>
    </location>
</feature>
<feature type="compositionally biased region" description="Polar residues" evidence="1">
    <location>
        <begin position="484"/>
        <end position="495"/>
    </location>
</feature>
<evidence type="ECO:0000259" key="4">
    <source>
        <dbReference type="Pfam" id="PF05223"/>
    </source>
</evidence>
<keyword evidence="2" id="KW-0472">Membrane</keyword>
<feature type="region of interest" description="Disordered" evidence="1">
    <location>
        <begin position="40"/>
        <end position="61"/>
    </location>
</feature>
<evidence type="ECO:0000313" key="5">
    <source>
        <dbReference type="EMBL" id="MBB6435451.1"/>
    </source>
</evidence>
<feature type="domain" description="Penicillin-binding protein transpeptidase" evidence="3">
    <location>
        <begin position="273"/>
        <end position="547"/>
    </location>
</feature>
<sequence>MRSGAKVAIVGGAFVIVAGGVGYGGYNLYTGLTGNDSPGKGGNTTLAGDAAPQKPTGPPTSAEVKSTADAFFAAWAKADTGAAAGLTNNAATASSTLTSYFGEAHISGLKITQGTPTGAKVPFTLTGKVSANGKQTPISYASSLTVVRGKTTGNALVDWQPALVHPELKKGETLKTGTASAPPIEAVDRNGRLLTKEKFPSLGPVLDELRKKYGEKTDGKPGVELYIEPESSTDKAPRTLLTLSKGEPGKLRTTLDANVQAAAEEAVTRYKGGSVVALNRQSGAIRAVAHSAGTEFNPAVSGGTAPGSTLKILTAAMLMEKGIVSPDKIVECPPDVTYYGTTVNNLNHKGYGNIPFSQAFAVSCNSAFIKQIVPVKDDGALPAFAASHFGVGANWQTGIATFDGDIPVDAKGAAATQYIGQGRTRFNPLNIASITATATTGTFRQPYIVARELDDREFAKPSATLSPATVSGIRSMMNLTATSGTGKKSMVSVSGNKGAKTGSAELDGQENSNSWFTGYADDLAAAATVPAGGHGGDAAGPIVAQVLNAR</sequence>
<dbReference type="GO" id="GO:0005886">
    <property type="term" value="C:plasma membrane"/>
    <property type="evidence" value="ECO:0007669"/>
    <property type="project" value="TreeGrafter"/>
</dbReference>
<dbReference type="PANTHER" id="PTHR30627">
    <property type="entry name" value="PEPTIDOGLYCAN D,D-TRANSPEPTIDASE"/>
    <property type="match status" value="1"/>
</dbReference>
<dbReference type="PANTHER" id="PTHR30627:SF24">
    <property type="entry name" value="PENICILLIN-BINDING PROTEIN 4B"/>
    <property type="match status" value="1"/>
</dbReference>
<dbReference type="Gene3D" id="3.40.710.10">
    <property type="entry name" value="DD-peptidase/beta-lactamase superfamily"/>
    <property type="match status" value="1"/>
</dbReference>
<dbReference type="AlphaFoldDB" id="A0A7X0LQ15"/>
<dbReference type="GO" id="GO:0008658">
    <property type="term" value="F:penicillin binding"/>
    <property type="evidence" value="ECO:0007669"/>
    <property type="project" value="InterPro"/>
</dbReference>
<dbReference type="InterPro" id="IPR050515">
    <property type="entry name" value="Beta-lactam/transpept"/>
</dbReference>
<dbReference type="Pfam" id="PF00905">
    <property type="entry name" value="Transpeptidase"/>
    <property type="match status" value="1"/>
</dbReference>
<evidence type="ECO:0008006" key="7">
    <source>
        <dbReference type="Google" id="ProtNLM"/>
    </source>
</evidence>
<evidence type="ECO:0000256" key="1">
    <source>
        <dbReference type="SAM" id="MobiDB-lite"/>
    </source>
</evidence>
<reference evidence="5 6" key="1">
    <citation type="submission" date="2020-08" db="EMBL/GenBank/DDBJ databases">
        <title>Genomic Encyclopedia of Type Strains, Phase IV (KMG-IV): sequencing the most valuable type-strain genomes for metagenomic binning, comparative biology and taxonomic classification.</title>
        <authorList>
            <person name="Goeker M."/>
        </authorList>
    </citation>
    <scope>NUCLEOTIDE SEQUENCE [LARGE SCALE GENOMIC DNA]</scope>
    <source>
        <strain evidence="5 6">DSM 40141</strain>
    </source>
</reference>
<protein>
    <recommendedName>
        <fullName evidence="7">Penicillin-binding protein</fullName>
    </recommendedName>
</protein>
<feature type="transmembrane region" description="Helical" evidence="2">
    <location>
        <begin position="7"/>
        <end position="26"/>
    </location>
</feature>
<dbReference type="InterPro" id="IPR012338">
    <property type="entry name" value="Beta-lactam/transpept-like"/>
</dbReference>
<keyword evidence="2" id="KW-0812">Transmembrane</keyword>
<dbReference type="EMBL" id="JACHEM010000004">
    <property type="protein sequence ID" value="MBB6435451.1"/>
    <property type="molecule type" value="Genomic_DNA"/>
</dbReference>
<gene>
    <name evidence="5" type="ORF">HNQ79_001908</name>
</gene>
<accession>A0A7X0LQ15</accession>
<dbReference type="SUPFAM" id="SSF56601">
    <property type="entry name" value="beta-lactamase/transpeptidase-like"/>
    <property type="match status" value="1"/>
</dbReference>
<name>A0A7X0LQ15_9ACTN</name>
<evidence type="ECO:0000313" key="6">
    <source>
        <dbReference type="Proteomes" id="UP000540423"/>
    </source>
</evidence>